<keyword evidence="2" id="KW-0472">Membrane</keyword>
<dbReference type="Pfam" id="PF01551">
    <property type="entry name" value="Peptidase_M23"/>
    <property type="match status" value="1"/>
</dbReference>
<dbReference type="RefSeq" id="WP_212217996.1">
    <property type="nucleotide sequence ID" value="NZ_JAGUCO010000021.1"/>
</dbReference>
<proteinExistence type="predicted"/>
<dbReference type="Pfam" id="PF05569">
    <property type="entry name" value="Peptidase_M56"/>
    <property type="match status" value="1"/>
</dbReference>
<keyword evidence="1" id="KW-0732">Signal</keyword>
<evidence type="ECO:0000256" key="2">
    <source>
        <dbReference type="SAM" id="Phobius"/>
    </source>
</evidence>
<feature type="transmembrane region" description="Helical" evidence="2">
    <location>
        <begin position="6"/>
        <end position="25"/>
    </location>
</feature>
<dbReference type="CDD" id="cd12797">
    <property type="entry name" value="M23_peptidase"/>
    <property type="match status" value="1"/>
</dbReference>
<dbReference type="PANTHER" id="PTHR21666:SF289">
    <property type="entry name" value="L-ALA--D-GLU ENDOPEPTIDASE"/>
    <property type="match status" value="1"/>
</dbReference>
<dbReference type="InterPro" id="IPR008756">
    <property type="entry name" value="Peptidase_M56"/>
</dbReference>
<reference evidence="5 6" key="1">
    <citation type="journal article" date="2015" name="Int. J. Syst. Evol. Microbiol.">
        <title>Carboxylicivirga linearis sp. nov., isolated from a sea cucumber culture pond.</title>
        <authorList>
            <person name="Wang F.Q."/>
            <person name="Zhou Y.X."/>
            <person name="Lin X.Z."/>
            <person name="Chen G.J."/>
            <person name="Du Z.J."/>
        </authorList>
    </citation>
    <scope>NUCLEOTIDE SEQUENCE [LARGE SCALE GENOMIC DNA]</scope>
    <source>
        <strain evidence="5 6">FB218</strain>
    </source>
</reference>
<dbReference type="PANTHER" id="PTHR21666">
    <property type="entry name" value="PEPTIDASE-RELATED"/>
    <property type="match status" value="1"/>
</dbReference>
<feature type="domain" description="Peptidase M56" evidence="4">
    <location>
        <begin position="154"/>
        <end position="262"/>
    </location>
</feature>
<dbReference type="SUPFAM" id="SSF51261">
    <property type="entry name" value="Duplicated hybrid motif"/>
    <property type="match status" value="1"/>
</dbReference>
<evidence type="ECO:0000313" key="5">
    <source>
        <dbReference type="EMBL" id="MBS2100343.1"/>
    </source>
</evidence>
<feature type="transmembrane region" description="Helical" evidence="2">
    <location>
        <begin position="187"/>
        <end position="205"/>
    </location>
</feature>
<dbReference type="CDD" id="cd07341">
    <property type="entry name" value="M56_BlaR1_MecR1_like"/>
    <property type="match status" value="1"/>
</dbReference>
<name>A0ABS5JZQ5_9BACT</name>
<keyword evidence="6" id="KW-1185">Reference proteome</keyword>
<feature type="transmembrane region" description="Helical" evidence="2">
    <location>
        <begin position="37"/>
        <end position="56"/>
    </location>
</feature>
<comment type="caution">
    <text evidence="5">The sequence shown here is derived from an EMBL/GenBank/DDBJ whole genome shotgun (WGS) entry which is preliminary data.</text>
</comment>
<dbReference type="InterPro" id="IPR011055">
    <property type="entry name" value="Dup_hybrid_motif"/>
</dbReference>
<dbReference type="InterPro" id="IPR050570">
    <property type="entry name" value="Cell_wall_metabolism_enzyme"/>
</dbReference>
<protein>
    <submittedName>
        <fullName evidence="5">Peptidoglycan DD-metalloendopeptidase family protein</fullName>
    </submittedName>
</protein>
<feature type="domain" description="M23ase beta-sheet core" evidence="3">
    <location>
        <begin position="496"/>
        <end position="594"/>
    </location>
</feature>
<organism evidence="5 6">
    <name type="scientific">Carboxylicivirga linearis</name>
    <dbReference type="NCBI Taxonomy" id="1628157"/>
    <lineage>
        <taxon>Bacteria</taxon>
        <taxon>Pseudomonadati</taxon>
        <taxon>Bacteroidota</taxon>
        <taxon>Bacteroidia</taxon>
        <taxon>Marinilabiliales</taxon>
        <taxon>Marinilabiliaceae</taxon>
        <taxon>Carboxylicivirga</taxon>
    </lineage>
</organism>
<accession>A0ABS5JZQ5</accession>
<dbReference type="Proteomes" id="UP000708576">
    <property type="component" value="Unassembled WGS sequence"/>
</dbReference>
<dbReference type="Gene3D" id="2.70.70.10">
    <property type="entry name" value="Glucose Permease (Domain IIA)"/>
    <property type="match status" value="1"/>
</dbReference>
<evidence type="ECO:0000259" key="4">
    <source>
        <dbReference type="Pfam" id="PF05569"/>
    </source>
</evidence>
<dbReference type="EMBL" id="JAGUCO010000021">
    <property type="protein sequence ID" value="MBS2100343.1"/>
    <property type="molecule type" value="Genomic_DNA"/>
</dbReference>
<keyword evidence="2" id="KW-1133">Transmembrane helix</keyword>
<evidence type="ECO:0000313" key="6">
    <source>
        <dbReference type="Proteomes" id="UP000708576"/>
    </source>
</evidence>
<keyword evidence="2" id="KW-0812">Transmembrane</keyword>
<sequence>MIYIGYYLLKTSIVSGIFFLIYQALLRKESFFQMNRFYLLVSLLFSYLFPFVKLNIYTETNSQLPIISNIQSSINQFSFSEEILLNEVHSTQPVNLVNYVGSVLLIGVSAVLLFRFFKHLFQIIKTIIVNDKIKQIKYTLVLLKQHNTFSFFRYIFISQNHLESTNGDVILNHERSHIKNKHTFDRLFIELMTILFWMNPFIYLYRKALEEVHEFQADNDAISTNESISNYFRLVLQHSAGEAYTPLMSPFSYKLIKKRITMSNHKSKSIKKFLFIFPVALALSVVLISNTNSLSQDKIATDIPESLTWPTSQEEASMLFTKIKGDDANSILSDNVFPILINSKGQLLLKGDKADMNEVRPAVMSFLYNSGLTAQNLNNNHFSNNSFVYLQRDISTPDEDANALLNEVNNAYSDLRNEIATSAFNKSLNNCNSREREAIMNFTPNRIYIAQPKNMLSSKKDTKQTSFISPIKNGDSYTITSDYGMRIHPISKVKKLHKGTDFKAELNTPVIAIADGTVREIQNNFQQGKGYGKYIIIDHSNGYSSLYAQLNDYKIKEGDRVKQGDVIGLVGSSGMSTGPHLHLEVKKDGENIDPMKVIK</sequence>
<evidence type="ECO:0000259" key="3">
    <source>
        <dbReference type="Pfam" id="PF01551"/>
    </source>
</evidence>
<gene>
    <name evidence="5" type="ORF">KEM10_18810</name>
</gene>
<evidence type="ECO:0000256" key="1">
    <source>
        <dbReference type="ARBA" id="ARBA00022729"/>
    </source>
</evidence>
<dbReference type="InterPro" id="IPR016047">
    <property type="entry name" value="M23ase_b-sheet_dom"/>
</dbReference>
<feature type="transmembrane region" description="Helical" evidence="2">
    <location>
        <begin position="96"/>
        <end position="117"/>
    </location>
</feature>